<gene>
    <name evidence="1" type="ORF">NK662_14425</name>
</gene>
<reference evidence="1" key="1">
    <citation type="submission" date="2022-07" db="EMBL/GenBank/DDBJ databases">
        <authorList>
            <person name="Li W.-J."/>
            <person name="Deng Q.-Q."/>
        </authorList>
    </citation>
    <scope>NUCLEOTIDE SEQUENCE</scope>
    <source>
        <strain evidence="1">SYSU M60031</strain>
    </source>
</reference>
<keyword evidence="2" id="KW-1185">Reference proteome</keyword>
<sequence>MLFEEALRAELSALDGLNNKVFPLNATEGTAPPFVVYVSNNGVQDKTLSGYLSTREVECEINIIHGTYSSMKALSQQVLEKILSFQGRIIGGQNGILIRNVTYHSPVELYESEILCYRSVLEVKFRF</sequence>
<proteinExistence type="predicted"/>
<comment type="caution">
    <text evidence="1">The sequence shown here is derived from an EMBL/GenBank/DDBJ whole genome shotgun (WGS) entry which is preliminary data.</text>
</comment>
<protein>
    <submittedName>
        <fullName evidence="1">DUF3168 domain-containing protein</fullName>
    </submittedName>
</protein>
<organism evidence="1 2">
    <name type="scientific">Ectobacillus ponti</name>
    <dbReference type="NCBI Taxonomy" id="2961894"/>
    <lineage>
        <taxon>Bacteria</taxon>
        <taxon>Bacillati</taxon>
        <taxon>Bacillota</taxon>
        <taxon>Bacilli</taxon>
        <taxon>Bacillales</taxon>
        <taxon>Bacillaceae</taxon>
        <taxon>Ectobacillus</taxon>
    </lineage>
</organism>
<dbReference type="RefSeq" id="WP_254759644.1">
    <property type="nucleotide sequence ID" value="NZ_JANCLT010000007.1"/>
</dbReference>
<name>A0AA41X9N6_9BACI</name>
<evidence type="ECO:0000313" key="2">
    <source>
        <dbReference type="Proteomes" id="UP001156102"/>
    </source>
</evidence>
<dbReference type="Proteomes" id="UP001156102">
    <property type="component" value="Unassembled WGS sequence"/>
</dbReference>
<evidence type="ECO:0000313" key="1">
    <source>
        <dbReference type="EMBL" id="MCP8969723.1"/>
    </source>
</evidence>
<dbReference type="EMBL" id="JANCLT010000007">
    <property type="protein sequence ID" value="MCP8969723.1"/>
    <property type="molecule type" value="Genomic_DNA"/>
</dbReference>
<dbReference type="AlphaFoldDB" id="A0AA41X9N6"/>
<accession>A0AA41X9N6</accession>